<dbReference type="CDD" id="cd17744">
    <property type="entry name" value="BRCT_MDC1_rpt1"/>
    <property type="match status" value="1"/>
</dbReference>
<dbReference type="Pfam" id="PF16589">
    <property type="entry name" value="BRCT_2"/>
    <property type="match status" value="1"/>
</dbReference>
<feature type="domain" description="BRCT" evidence="5">
    <location>
        <begin position="790"/>
        <end position="879"/>
    </location>
</feature>
<reference evidence="6" key="2">
    <citation type="submission" date="2020-08" db="EMBL/GenBank/DDBJ databases">
        <title>Plant Genome Project.</title>
        <authorList>
            <person name="Zhang R.-G."/>
        </authorList>
    </citation>
    <scope>NUCLEOTIDE SEQUENCE</scope>
    <source>
        <strain evidence="6">Huo1</strain>
        <tissue evidence="6">Leaf</tissue>
    </source>
</reference>
<dbReference type="GO" id="GO:0006974">
    <property type="term" value="P:DNA damage response"/>
    <property type="evidence" value="ECO:0007669"/>
    <property type="project" value="UniProtKB-KW"/>
</dbReference>
<dbReference type="InterPro" id="IPR036420">
    <property type="entry name" value="BRCT_dom_sf"/>
</dbReference>
<feature type="region of interest" description="Disordered" evidence="4">
    <location>
        <begin position="562"/>
        <end position="581"/>
    </location>
</feature>
<dbReference type="PANTHER" id="PTHR23196">
    <property type="entry name" value="PAX TRANSCRIPTION ACTIVATION DOMAIN INTERACTING PROTEIN"/>
    <property type="match status" value="1"/>
</dbReference>
<sequence length="1004" mass="112251">MSLYENTLPLEDTVALDSPIREYGLQSIDMNTQVSDGCESAQQLGVQMNDSFEKGIVLDSDDEGENRYEAGSSANECCGATGRLSGRGGGIVLLRRQQAPADYFRRLNKVKKHVLGRLDSDISGRSDEETAAERIGPGNDYRFQEHHVAVERVFASSSEQKLVPMKPVNTEEKLLKVTLSPKESKYMDVGKDTNYDSKRAELNASSQVSESRDKALRFVENYLSVCDLGSQKHIPSRKTDMIKSPPCLRVKGAQSLARRLTLESTASKLATFDWADKHIDETEYASPRLGEDSAFEYIGDKPGSITVNQDSTNVKLQNEISNLQSGEKLPENMSIPNNLDTVWLSSHESEKVGSNPGMFIAPDSMELDEQLDAEISRQNAENVDQLRLTPDELCIGLDTQMAAEAMQELVHASPPRVDACVTHQGSNNPLLNSSNVLNNESKSNGASVKVAFVDWICKEKRSKTMKNSFFRDRTSCRVAAKRDKNQLKTVSRPRVRKSLTTKKLMAEELFNDSTKMTINGKTAAPSRITLQQEEYGIAEKCSFKEFQKLNRACSRRPNETADAIKYDPPAKGKKISSSFRKGSQKRDVSRTCLKSNSGSSLEVVTGTAKDKENSYPDVANTTLSWSNPWVYPKGKRTRVFTPHHTVSLRNQSFAFSSSDINLKKLAVEETVGRVAKLIVQKRRQKVSLGREHAGSSIKLAIDVSSPVTDSAVPGREVKIPVESDSNKPVKHNETANDALVHMKVDLLSKGQSAKRKRLSLSPLSRSPLMKELTRLGYPDSMPDFLPKDSRRRRATEKVCVLFSQNLDTSKLKQQKRIVTRLGFSIASCSSDATHFVADRFVRTRNMLEAISLGKHVVTHLWLESCEQAGYNVDEKSYILRDEKKEKEFGFNMPVTLMRASKQPLLKGRRVLITPNVKPGLDVINSLVKAVQGEVVQRILKAKKDQLIHNDVLILSSVEDYTICLQYLHKGASIYDSELLLNGIVTQELQYERYRLFKDRKENGH</sequence>
<dbReference type="SMART" id="SM00292">
    <property type="entry name" value="BRCT"/>
    <property type="match status" value="1"/>
</dbReference>
<evidence type="ECO:0000313" key="7">
    <source>
        <dbReference type="Proteomes" id="UP000298416"/>
    </source>
</evidence>
<keyword evidence="3" id="KW-0539">Nucleus</keyword>
<keyword evidence="2" id="KW-0227">DNA damage</keyword>
<reference evidence="6" key="1">
    <citation type="submission" date="2018-01" db="EMBL/GenBank/DDBJ databases">
        <authorList>
            <person name="Mao J.F."/>
        </authorList>
    </citation>
    <scope>NUCLEOTIDE SEQUENCE</scope>
    <source>
        <strain evidence="6">Huo1</strain>
        <tissue evidence="6">Leaf</tissue>
    </source>
</reference>
<dbReference type="PROSITE" id="PS50172">
    <property type="entry name" value="BRCT"/>
    <property type="match status" value="1"/>
</dbReference>
<accession>A0A8X8XLX6</accession>
<evidence type="ECO:0000313" key="6">
    <source>
        <dbReference type="EMBL" id="KAG6415339.1"/>
    </source>
</evidence>
<dbReference type="EMBL" id="PNBA02000008">
    <property type="protein sequence ID" value="KAG6415339.1"/>
    <property type="molecule type" value="Genomic_DNA"/>
</dbReference>
<protein>
    <recommendedName>
        <fullName evidence="5">BRCT domain-containing protein</fullName>
    </recommendedName>
</protein>
<comment type="caution">
    <text evidence="6">The sequence shown here is derived from an EMBL/GenBank/DDBJ whole genome shotgun (WGS) entry which is preliminary data.</text>
</comment>
<name>A0A8X8XLX6_SALSN</name>
<dbReference type="GO" id="GO:0005634">
    <property type="term" value="C:nucleus"/>
    <property type="evidence" value="ECO:0007669"/>
    <property type="project" value="UniProtKB-SubCell"/>
</dbReference>
<evidence type="ECO:0000256" key="2">
    <source>
        <dbReference type="ARBA" id="ARBA00022763"/>
    </source>
</evidence>
<dbReference type="Proteomes" id="UP000298416">
    <property type="component" value="Unassembled WGS sequence"/>
</dbReference>
<dbReference type="Pfam" id="PF16770">
    <property type="entry name" value="RTT107_BRCT_5"/>
    <property type="match status" value="1"/>
</dbReference>
<dbReference type="AlphaFoldDB" id="A0A8X8XLX6"/>
<evidence type="ECO:0000256" key="4">
    <source>
        <dbReference type="SAM" id="MobiDB-lite"/>
    </source>
</evidence>
<evidence type="ECO:0000256" key="3">
    <source>
        <dbReference type="ARBA" id="ARBA00023242"/>
    </source>
</evidence>
<dbReference type="OrthoDB" id="342264at2759"/>
<keyword evidence="7" id="KW-1185">Reference proteome</keyword>
<dbReference type="InterPro" id="IPR051579">
    <property type="entry name" value="DDR_Transcriptional_Reg"/>
</dbReference>
<gene>
    <name evidence="6" type="ORF">SASPL_122750</name>
</gene>
<organism evidence="6">
    <name type="scientific">Salvia splendens</name>
    <name type="common">Scarlet sage</name>
    <dbReference type="NCBI Taxonomy" id="180675"/>
    <lineage>
        <taxon>Eukaryota</taxon>
        <taxon>Viridiplantae</taxon>
        <taxon>Streptophyta</taxon>
        <taxon>Embryophyta</taxon>
        <taxon>Tracheophyta</taxon>
        <taxon>Spermatophyta</taxon>
        <taxon>Magnoliopsida</taxon>
        <taxon>eudicotyledons</taxon>
        <taxon>Gunneridae</taxon>
        <taxon>Pentapetalae</taxon>
        <taxon>asterids</taxon>
        <taxon>lamiids</taxon>
        <taxon>Lamiales</taxon>
        <taxon>Lamiaceae</taxon>
        <taxon>Nepetoideae</taxon>
        <taxon>Mentheae</taxon>
        <taxon>Salviinae</taxon>
        <taxon>Salvia</taxon>
        <taxon>Salvia subgen. Calosphace</taxon>
        <taxon>core Calosphace</taxon>
    </lineage>
</organism>
<dbReference type="PANTHER" id="PTHR23196:SF1">
    <property type="entry name" value="PAX-INTERACTING PROTEIN 1"/>
    <property type="match status" value="1"/>
</dbReference>
<dbReference type="CDD" id="cd18432">
    <property type="entry name" value="BRCT_PAXIP1_rpt6_like"/>
    <property type="match status" value="1"/>
</dbReference>
<dbReference type="SUPFAM" id="SSF52113">
    <property type="entry name" value="BRCT domain"/>
    <property type="match status" value="1"/>
</dbReference>
<dbReference type="Gene3D" id="3.40.50.10190">
    <property type="entry name" value="BRCT domain"/>
    <property type="match status" value="2"/>
</dbReference>
<evidence type="ECO:0000256" key="1">
    <source>
        <dbReference type="ARBA" id="ARBA00004123"/>
    </source>
</evidence>
<proteinExistence type="predicted"/>
<evidence type="ECO:0000259" key="5">
    <source>
        <dbReference type="PROSITE" id="PS50172"/>
    </source>
</evidence>
<comment type="subcellular location">
    <subcellularLocation>
        <location evidence="1">Nucleus</location>
    </subcellularLocation>
</comment>
<dbReference type="InterPro" id="IPR001357">
    <property type="entry name" value="BRCT_dom"/>
</dbReference>